<evidence type="ECO:0000256" key="3">
    <source>
        <dbReference type="ARBA" id="ARBA00022692"/>
    </source>
</evidence>
<dbReference type="Pfam" id="PF03023">
    <property type="entry name" value="MurJ"/>
    <property type="match status" value="1"/>
</dbReference>
<evidence type="ECO:0008006" key="13">
    <source>
        <dbReference type="Google" id="ProtNLM"/>
    </source>
</evidence>
<dbReference type="PANTHER" id="PTHR47019">
    <property type="entry name" value="LIPID II FLIPPASE MURJ"/>
    <property type="match status" value="1"/>
</dbReference>
<evidence type="ECO:0000256" key="8">
    <source>
        <dbReference type="ARBA" id="ARBA00060041"/>
    </source>
</evidence>
<feature type="transmembrane region" description="Helical" evidence="10">
    <location>
        <begin position="345"/>
        <end position="366"/>
    </location>
</feature>
<dbReference type="EMBL" id="CP089982">
    <property type="protein sequence ID" value="WXA99606.1"/>
    <property type="molecule type" value="Genomic_DNA"/>
</dbReference>
<dbReference type="PRINTS" id="PR01806">
    <property type="entry name" value="VIRFACTRMVIN"/>
</dbReference>
<name>A0ABZ2KTH8_9BACT</name>
<reference evidence="11 12" key="1">
    <citation type="submission" date="2021-12" db="EMBL/GenBank/DDBJ databases">
        <title>Discovery of the Pendulisporaceae a myxobacterial family with distinct sporulation behavior and unique specialized metabolism.</title>
        <authorList>
            <person name="Garcia R."/>
            <person name="Popoff A."/>
            <person name="Bader C.D."/>
            <person name="Loehr J."/>
            <person name="Walesch S."/>
            <person name="Walt C."/>
            <person name="Boldt J."/>
            <person name="Bunk B."/>
            <person name="Haeckl F.J.F.P.J."/>
            <person name="Gunesch A.P."/>
            <person name="Birkelbach J."/>
            <person name="Nuebel U."/>
            <person name="Pietschmann T."/>
            <person name="Bach T."/>
            <person name="Mueller R."/>
        </authorList>
    </citation>
    <scope>NUCLEOTIDE SEQUENCE [LARGE SCALE GENOMIC DNA]</scope>
    <source>
        <strain evidence="11 12">MSr12523</strain>
    </source>
</reference>
<keyword evidence="6 10" id="KW-1133">Transmembrane helix</keyword>
<feature type="transmembrane region" description="Helical" evidence="10">
    <location>
        <begin position="403"/>
        <end position="423"/>
    </location>
</feature>
<feature type="transmembrane region" description="Helical" evidence="10">
    <location>
        <begin position="306"/>
        <end position="325"/>
    </location>
</feature>
<evidence type="ECO:0000313" key="12">
    <source>
        <dbReference type="Proteomes" id="UP001379533"/>
    </source>
</evidence>
<evidence type="ECO:0000256" key="6">
    <source>
        <dbReference type="ARBA" id="ARBA00022989"/>
    </source>
</evidence>
<dbReference type="Proteomes" id="UP001379533">
    <property type="component" value="Chromosome"/>
</dbReference>
<evidence type="ECO:0000256" key="7">
    <source>
        <dbReference type="ARBA" id="ARBA00023136"/>
    </source>
</evidence>
<dbReference type="InterPro" id="IPR004268">
    <property type="entry name" value="MurJ"/>
</dbReference>
<feature type="transmembrane region" description="Helical" evidence="10">
    <location>
        <begin position="126"/>
        <end position="148"/>
    </location>
</feature>
<feature type="transmembrane region" description="Helical" evidence="10">
    <location>
        <begin position="378"/>
        <end position="397"/>
    </location>
</feature>
<dbReference type="RefSeq" id="WP_394850247.1">
    <property type="nucleotide sequence ID" value="NZ_CP089982.1"/>
</dbReference>
<evidence type="ECO:0000313" key="11">
    <source>
        <dbReference type="EMBL" id="WXA99606.1"/>
    </source>
</evidence>
<feature type="transmembrane region" description="Helical" evidence="10">
    <location>
        <begin position="48"/>
        <end position="72"/>
    </location>
</feature>
<feature type="transmembrane region" description="Helical" evidence="10">
    <location>
        <begin position="12"/>
        <end position="36"/>
    </location>
</feature>
<keyword evidence="5" id="KW-0573">Peptidoglycan synthesis</keyword>
<feature type="transmembrane region" description="Helical" evidence="10">
    <location>
        <begin position="181"/>
        <end position="204"/>
    </location>
</feature>
<keyword evidence="3 10" id="KW-0812">Transmembrane</keyword>
<evidence type="ECO:0000256" key="9">
    <source>
        <dbReference type="ARBA" id="ARBA00061532"/>
    </source>
</evidence>
<keyword evidence="2" id="KW-1003">Cell membrane</keyword>
<keyword evidence="12" id="KW-1185">Reference proteome</keyword>
<accession>A0ABZ2KTH8</accession>
<proteinExistence type="inferred from homology"/>
<keyword evidence="7 10" id="KW-0472">Membrane</keyword>
<evidence type="ECO:0000256" key="5">
    <source>
        <dbReference type="ARBA" id="ARBA00022984"/>
    </source>
</evidence>
<comment type="subcellular location">
    <subcellularLocation>
        <location evidence="1">Cell membrane</location>
        <topology evidence="1">Multi-pass membrane protein</topology>
    </subcellularLocation>
</comment>
<evidence type="ECO:0000256" key="2">
    <source>
        <dbReference type="ARBA" id="ARBA00022475"/>
    </source>
</evidence>
<keyword evidence="4" id="KW-0133">Cell shape</keyword>
<gene>
    <name evidence="11" type="ORF">LZC95_22670</name>
</gene>
<protein>
    <recommendedName>
        <fullName evidence="13">Polysaccharide biosynthesis protein C-terminal domain-containing protein</fullName>
    </recommendedName>
</protein>
<evidence type="ECO:0000256" key="1">
    <source>
        <dbReference type="ARBA" id="ARBA00004651"/>
    </source>
</evidence>
<dbReference type="PANTHER" id="PTHR47019:SF1">
    <property type="entry name" value="LIPID II FLIPPASE MURJ"/>
    <property type="match status" value="1"/>
</dbReference>
<evidence type="ECO:0000256" key="4">
    <source>
        <dbReference type="ARBA" id="ARBA00022960"/>
    </source>
</evidence>
<feature type="transmembrane region" description="Helical" evidence="10">
    <location>
        <begin position="93"/>
        <end position="114"/>
    </location>
</feature>
<feature type="transmembrane region" description="Helical" evidence="10">
    <location>
        <begin position="155"/>
        <end position="175"/>
    </location>
</feature>
<sequence>MSGRAIVRTTLLLLPMQIVFRAGEAILPWLLAVWFGSSHATDIYNLTFAAFTLAASLIFGIFQDSALVPILAEIKLTDRASIPRITGSILAHTLLFGSVLAVVVALLGFGWFSLHYEGDDWLLGARMVPFFGVLLVAMSVKTFFWAILNADHRYFAQPVASSISIVATISIMAAFRHSLGVLSIPIGTLVGDCLAILVLSIIAVKFAGMRIQLTLERPEPVLRFARLVAAEVGGSAVTRINPVVDQFMAGLAAVAGGGTLLRFSGDVASLPTSLLQAALLPVLLSHLSEYFAAGDITKLRATVARALLIVGGLLLGISLLLYAVREPLLKFVFLRGEMDAAGVDRMIRILPYHLVGLAPFGLLLVLARAHVAVKNSGIMLGMGALNAMLNASFNLFFLKVMGLEGLALSTSCVQAAIAVVFWFRFEAKIATLRGSIPSIPA</sequence>
<dbReference type="InterPro" id="IPR051050">
    <property type="entry name" value="Lipid_II_flippase_MurJ/MviN"/>
</dbReference>
<organism evidence="11 12">
    <name type="scientific">Pendulispora brunnea</name>
    <dbReference type="NCBI Taxonomy" id="2905690"/>
    <lineage>
        <taxon>Bacteria</taxon>
        <taxon>Pseudomonadati</taxon>
        <taxon>Myxococcota</taxon>
        <taxon>Myxococcia</taxon>
        <taxon>Myxococcales</taxon>
        <taxon>Sorangiineae</taxon>
        <taxon>Pendulisporaceae</taxon>
        <taxon>Pendulispora</taxon>
    </lineage>
</organism>
<comment type="similarity">
    <text evidence="9">Belongs to the MurJ/MviN family.</text>
</comment>
<comment type="function">
    <text evidence="8">Involved in peptidoglycan biosynthesis. Transports lipid-linked peptidoglycan precursors from the inner to the outer leaflet of the cytoplasmic membrane.</text>
</comment>
<evidence type="ECO:0000256" key="10">
    <source>
        <dbReference type="SAM" id="Phobius"/>
    </source>
</evidence>